<dbReference type="CDD" id="cd08241">
    <property type="entry name" value="QOR1"/>
    <property type="match status" value="1"/>
</dbReference>
<dbReference type="Gene3D" id="3.40.50.720">
    <property type="entry name" value="NAD(P)-binding Rossmann-like Domain"/>
    <property type="match status" value="1"/>
</dbReference>
<dbReference type="SMART" id="SM00829">
    <property type="entry name" value="PKS_ER"/>
    <property type="match status" value="1"/>
</dbReference>
<dbReference type="InterPro" id="IPR036291">
    <property type="entry name" value="NAD(P)-bd_dom_sf"/>
</dbReference>
<dbReference type="Gene3D" id="3.90.180.10">
    <property type="entry name" value="Medium-chain alcohol dehydrogenases, catalytic domain"/>
    <property type="match status" value="1"/>
</dbReference>
<dbReference type="SUPFAM" id="SSF51735">
    <property type="entry name" value="NAD(P)-binding Rossmann-fold domains"/>
    <property type="match status" value="1"/>
</dbReference>
<dbReference type="PANTHER" id="PTHR43677:SF4">
    <property type="entry name" value="QUINONE OXIDOREDUCTASE-LIKE PROTEIN 2"/>
    <property type="match status" value="1"/>
</dbReference>
<dbReference type="Pfam" id="PF00107">
    <property type="entry name" value="ADH_zinc_N"/>
    <property type="match status" value="1"/>
</dbReference>
<evidence type="ECO:0000313" key="2">
    <source>
        <dbReference type="EMBL" id="MFM0239858.1"/>
    </source>
</evidence>
<keyword evidence="3" id="KW-1185">Reference proteome</keyword>
<sequence length="356" mass="37191">MQLLRTHRETFSRHIELRSGCANFISLEASMHRAVVKAFESPPVITLETAERPAPAEGEVVLRVTATALGFVDGLIVQGKYQLKPDLPYVPGGEIAGVVVDVGEGVRGIATGSRVAVWQFGGGLAEYAVAKAEDVIPLPDGIDDSVAACALVDYLTAHYALFVRGCLRPGETVLVLGAAGGVGQAAVQLASSKSARVLAVVSSQDKAARVLELGATEAVELKPDGPALRDQLRAMAVDGAIDVIVDPVGGATTEAAFRSLDKGGRHLVVGFAPGTIPKLPTNLALLKSGSLVGVDVRHFVGAHKLEALAATGALFEQFANKSLQPVAYIEHSLDEAQQAFAMLGERSRLGKVLVKP</sequence>
<gene>
    <name evidence="2" type="ORF">PQR03_17165</name>
</gene>
<feature type="domain" description="Enoyl reductase (ER)" evidence="1">
    <location>
        <begin position="40"/>
        <end position="354"/>
    </location>
</feature>
<comment type="caution">
    <text evidence="2">The sequence shown here is derived from an EMBL/GenBank/DDBJ whole genome shotgun (WGS) entry which is preliminary data.</text>
</comment>
<dbReference type="InterPro" id="IPR013149">
    <property type="entry name" value="ADH-like_C"/>
</dbReference>
<dbReference type="InterPro" id="IPR013154">
    <property type="entry name" value="ADH-like_N"/>
</dbReference>
<reference evidence="2 3" key="1">
    <citation type="journal article" date="2024" name="Chem. Sci.">
        <title>Discovery of megapolipeptins by genome mining of a Burkholderiales bacteria collection.</title>
        <authorList>
            <person name="Paulo B.S."/>
            <person name="Recchia M.J.J."/>
            <person name="Lee S."/>
            <person name="Fergusson C.H."/>
            <person name="Romanowski S.B."/>
            <person name="Hernandez A."/>
            <person name="Krull N."/>
            <person name="Liu D.Y."/>
            <person name="Cavanagh H."/>
            <person name="Bos A."/>
            <person name="Gray C.A."/>
            <person name="Murphy B.T."/>
            <person name="Linington R.G."/>
            <person name="Eustaquio A.S."/>
        </authorList>
    </citation>
    <scope>NUCLEOTIDE SEQUENCE [LARGE SCALE GENOMIC DNA]</scope>
    <source>
        <strain evidence="2 3">RL17-351-BIE-A</strain>
    </source>
</reference>
<dbReference type="InterPro" id="IPR002364">
    <property type="entry name" value="Quin_OxRdtase/zeta-crystal_CS"/>
</dbReference>
<name>A0ABW9BJU0_9BURK</name>
<organism evidence="2 3">
    <name type="scientific">Paraburkholderia phytofirmans</name>
    <dbReference type="NCBI Taxonomy" id="261302"/>
    <lineage>
        <taxon>Bacteria</taxon>
        <taxon>Pseudomonadati</taxon>
        <taxon>Pseudomonadota</taxon>
        <taxon>Betaproteobacteria</taxon>
        <taxon>Burkholderiales</taxon>
        <taxon>Burkholderiaceae</taxon>
        <taxon>Paraburkholderia</taxon>
    </lineage>
</organism>
<dbReference type="Proteomes" id="UP001629274">
    <property type="component" value="Unassembled WGS sequence"/>
</dbReference>
<dbReference type="InterPro" id="IPR011032">
    <property type="entry name" value="GroES-like_sf"/>
</dbReference>
<protein>
    <submittedName>
        <fullName evidence="2">NADPH:quinone oxidoreductase family protein</fullName>
    </submittedName>
</protein>
<dbReference type="RefSeq" id="WP_408262441.1">
    <property type="nucleotide sequence ID" value="NZ_JAQQCK010000006.1"/>
</dbReference>
<evidence type="ECO:0000259" key="1">
    <source>
        <dbReference type="SMART" id="SM00829"/>
    </source>
</evidence>
<dbReference type="EMBL" id="JAQQDR010000006">
    <property type="protein sequence ID" value="MFM0239858.1"/>
    <property type="molecule type" value="Genomic_DNA"/>
</dbReference>
<dbReference type="InterPro" id="IPR020843">
    <property type="entry name" value="ER"/>
</dbReference>
<accession>A0ABW9BJU0</accession>
<dbReference type="InterPro" id="IPR051397">
    <property type="entry name" value="Zn-ADH-like_protein"/>
</dbReference>
<proteinExistence type="predicted"/>
<evidence type="ECO:0000313" key="3">
    <source>
        <dbReference type="Proteomes" id="UP001629274"/>
    </source>
</evidence>
<dbReference type="PANTHER" id="PTHR43677">
    <property type="entry name" value="SHORT-CHAIN DEHYDROGENASE/REDUCTASE"/>
    <property type="match status" value="1"/>
</dbReference>
<dbReference type="Pfam" id="PF08240">
    <property type="entry name" value="ADH_N"/>
    <property type="match status" value="1"/>
</dbReference>
<dbReference type="PROSITE" id="PS01162">
    <property type="entry name" value="QOR_ZETA_CRYSTAL"/>
    <property type="match status" value="1"/>
</dbReference>
<dbReference type="SUPFAM" id="SSF50129">
    <property type="entry name" value="GroES-like"/>
    <property type="match status" value="1"/>
</dbReference>